<dbReference type="InterPro" id="IPR022353">
    <property type="entry name" value="Insulin_CS"/>
</dbReference>
<comment type="subcellular location">
    <subcellularLocation>
        <location evidence="1">Cytoplasmic vesicle</location>
        <location evidence="1">Secretory vesicle</location>
    </subcellularLocation>
    <subcellularLocation>
        <location evidence="4">Secreted</location>
    </subcellularLocation>
</comment>
<feature type="non-terminal residue" evidence="7">
    <location>
        <position position="1"/>
    </location>
</feature>
<feature type="compositionally biased region" description="Polar residues" evidence="5">
    <location>
        <begin position="1"/>
        <end position="12"/>
    </location>
</feature>
<comment type="similarity">
    <text evidence="2 4">Belongs to the insulin family.</text>
</comment>
<dbReference type="EMBL" id="RQTK01001779">
    <property type="protein sequence ID" value="RUS69209.1"/>
    <property type="molecule type" value="Genomic_DNA"/>
</dbReference>
<dbReference type="OrthoDB" id="6139049at2759"/>
<gene>
    <name evidence="7" type="ORF">EGW08_023030</name>
</gene>
<feature type="region of interest" description="Disordered" evidence="5">
    <location>
        <begin position="1"/>
        <end position="21"/>
    </location>
</feature>
<organism evidence="7 8">
    <name type="scientific">Elysia chlorotica</name>
    <name type="common">Eastern emerald elysia</name>
    <name type="synonym">Sea slug</name>
    <dbReference type="NCBI Taxonomy" id="188477"/>
    <lineage>
        <taxon>Eukaryota</taxon>
        <taxon>Metazoa</taxon>
        <taxon>Spiralia</taxon>
        <taxon>Lophotrochozoa</taxon>
        <taxon>Mollusca</taxon>
        <taxon>Gastropoda</taxon>
        <taxon>Heterobranchia</taxon>
        <taxon>Euthyneura</taxon>
        <taxon>Panpulmonata</taxon>
        <taxon>Sacoglossa</taxon>
        <taxon>Placobranchoidea</taxon>
        <taxon>Plakobranchidae</taxon>
        <taxon>Elysia</taxon>
    </lineage>
</organism>
<reference evidence="7 8" key="1">
    <citation type="submission" date="2019-01" db="EMBL/GenBank/DDBJ databases">
        <title>A draft genome assembly of the solar-powered sea slug Elysia chlorotica.</title>
        <authorList>
            <person name="Cai H."/>
            <person name="Li Q."/>
            <person name="Fang X."/>
            <person name="Li J."/>
            <person name="Curtis N.E."/>
            <person name="Altenburger A."/>
            <person name="Shibata T."/>
            <person name="Feng M."/>
            <person name="Maeda T."/>
            <person name="Schwartz J.A."/>
            <person name="Shigenobu S."/>
            <person name="Lundholm N."/>
            <person name="Nishiyama T."/>
            <person name="Yang H."/>
            <person name="Hasebe M."/>
            <person name="Li S."/>
            <person name="Pierce S.K."/>
            <person name="Wang J."/>
        </authorList>
    </citation>
    <scope>NUCLEOTIDE SEQUENCE [LARGE SCALE GENOMIC DNA]</scope>
    <source>
        <strain evidence="7">EC2010</strain>
        <tissue evidence="7">Whole organism of an adult</tissue>
    </source>
</reference>
<dbReference type="CDD" id="cd04366">
    <property type="entry name" value="IlGF_insulin_bombyxin_like"/>
    <property type="match status" value="1"/>
</dbReference>
<dbReference type="AlphaFoldDB" id="A0A3S1B0X2"/>
<evidence type="ECO:0000256" key="5">
    <source>
        <dbReference type="SAM" id="MobiDB-lite"/>
    </source>
</evidence>
<evidence type="ECO:0000256" key="4">
    <source>
        <dbReference type="RuleBase" id="RU000406"/>
    </source>
</evidence>
<dbReference type="Pfam" id="PF00049">
    <property type="entry name" value="Insulin"/>
    <property type="match status" value="1"/>
</dbReference>
<evidence type="ECO:0000256" key="1">
    <source>
        <dbReference type="ARBA" id="ARBA00004398"/>
    </source>
</evidence>
<evidence type="ECO:0000313" key="7">
    <source>
        <dbReference type="EMBL" id="RUS69209.1"/>
    </source>
</evidence>
<dbReference type="InterPro" id="IPR036438">
    <property type="entry name" value="Insulin-like_sf"/>
</dbReference>
<dbReference type="Proteomes" id="UP000271974">
    <property type="component" value="Unassembled WGS sequence"/>
</dbReference>
<feature type="domain" description="Insulin-like" evidence="6">
    <location>
        <begin position="125"/>
        <end position="203"/>
    </location>
</feature>
<evidence type="ECO:0000313" key="8">
    <source>
        <dbReference type="Proteomes" id="UP000271974"/>
    </source>
</evidence>
<dbReference type="PROSITE" id="PS00262">
    <property type="entry name" value="INSULIN"/>
    <property type="match status" value="1"/>
</dbReference>
<feature type="compositionally biased region" description="Low complexity" evidence="5">
    <location>
        <begin position="83"/>
        <end position="107"/>
    </location>
</feature>
<protein>
    <recommendedName>
        <fullName evidence="6">Insulin-like domain-containing protein</fullName>
    </recommendedName>
</protein>
<name>A0A3S1B0X2_ELYCH</name>
<accession>A0A3S1B0X2</accession>
<sequence>QLTQNLTSSSEVGVSRDQQQKDTSSLLVLRRLVRLHLREITVRVNYPAEKMHRSALLDVYLLAVLAFVPVMASETREEMCESTKAPPTMAPTTKAPTTMAPTTRAPPSEAPHKVCYGTRNRPAYGGICGSNIPTTVRRVCENRGKRSGDSIDFSQFKKVDRTRSFDLEKRDAFKFLQKRAGTRGIVCECCYNRCTNHELLEYCAFLEQ</sequence>
<keyword evidence="4" id="KW-0964">Secreted</keyword>
<dbReference type="SUPFAM" id="SSF56994">
    <property type="entry name" value="Insulin-like"/>
    <property type="match status" value="1"/>
</dbReference>
<dbReference type="SMART" id="SM00078">
    <property type="entry name" value="IlGF"/>
    <property type="match status" value="1"/>
</dbReference>
<keyword evidence="3" id="KW-0968">Cytoplasmic vesicle</keyword>
<comment type="caution">
    <text evidence="7">The sequence shown here is derived from an EMBL/GenBank/DDBJ whole genome shotgun (WGS) entry which is preliminary data.</text>
</comment>
<evidence type="ECO:0000256" key="2">
    <source>
        <dbReference type="ARBA" id="ARBA00009034"/>
    </source>
</evidence>
<evidence type="ECO:0000259" key="6">
    <source>
        <dbReference type="SMART" id="SM00078"/>
    </source>
</evidence>
<dbReference type="GO" id="GO:0005576">
    <property type="term" value="C:extracellular region"/>
    <property type="evidence" value="ECO:0007669"/>
    <property type="project" value="UniProtKB-SubCell"/>
</dbReference>
<dbReference type="GO" id="GO:0005179">
    <property type="term" value="F:hormone activity"/>
    <property type="evidence" value="ECO:0007669"/>
    <property type="project" value="InterPro"/>
</dbReference>
<keyword evidence="8" id="KW-1185">Reference proteome</keyword>
<dbReference type="InterPro" id="IPR016179">
    <property type="entry name" value="Insulin-like"/>
</dbReference>
<evidence type="ECO:0000256" key="3">
    <source>
        <dbReference type="ARBA" id="ARBA00023329"/>
    </source>
</evidence>
<proteinExistence type="inferred from homology"/>
<feature type="region of interest" description="Disordered" evidence="5">
    <location>
        <begin position="81"/>
        <end position="113"/>
    </location>
</feature>
<dbReference type="Gene3D" id="1.10.100.10">
    <property type="entry name" value="Insulin-like"/>
    <property type="match status" value="1"/>
</dbReference>